<name>A0A133YEF2_9FIRM</name>
<dbReference type="AlphaFoldDB" id="A0A133YEF2"/>
<dbReference type="STRING" id="1497955.HMPREF1872_00609"/>
<dbReference type="Proteomes" id="UP000070080">
    <property type="component" value="Unassembled WGS sequence"/>
</dbReference>
<sequence>NMCPVFWVHIIPEGVEYIDENAFNFNHHKQTIKQIIFPSSLKKLHMALSLEIA</sequence>
<gene>
    <name evidence="1" type="ORF">HMPREF1872_00609</name>
</gene>
<evidence type="ECO:0000313" key="1">
    <source>
        <dbReference type="EMBL" id="KXB41523.1"/>
    </source>
</evidence>
<reference evidence="2" key="1">
    <citation type="submission" date="2016-01" db="EMBL/GenBank/DDBJ databases">
        <authorList>
            <person name="Mitreva M."/>
            <person name="Pepin K.H."/>
            <person name="Mihindukulasuriya K.A."/>
            <person name="Fulton R."/>
            <person name="Fronick C."/>
            <person name="O'Laughlin M."/>
            <person name="Miner T."/>
            <person name="Herter B."/>
            <person name="Rosa B.A."/>
            <person name="Cordes M."/>
            <person name="Tomlinson C."/>
            <person name="Wollam A."/>
            <person name="Palsikar V.B."/>
            <person name="Mardis E.R."/>
            <person name="Wilson R.K."/>
        </authorList>
    </citation>
    <scope>NUCLEOTIDE SEQUENCE [LARGE SCALE GENOMIC DNA]</scope>
    <source>
        <strain evidence="2">KA00274</strain>
    </source>
</reference>
<comment type="caution">
    <text evidence="1">The sequence shown here is derived from an EMBL/GenBank/DDBJ whole genome shotgun (WGS) entry which is preliminary data.</text>
</comment>
<accession>A0A133YEF2</accession>
<evidence type="ECO:0000313" key="2">
    <source>
        <dbReference type="Proteomes" id="UP000070080"/>
    </source>
</evidence>
<protein>
    <submittedName>
        <fullName evidence="1">Uncharacterized protein</fullName>
    </submittedName>
</protein>
<feature type="non-terminal residue" evidence="1">
    <location>
        <position position="1"/>
    </location>
</feature>
<proteinExistence type="predicted"/>
<keyword evidence="2" id="KW-1185">Reference proteome</keyword>
<organism evidence="1 2">
    <name type="scientific">Amygdalobacter nucleatus</name>
    <dbReference type="NCBI Taxonomy" id="3029274"/>
    <lineage>
        <taxon>Bacteria</taxon>
        <taxon>Bacillati</taxon>
        <taxon>Bacillota</taxon>
        <taxon>Clostridia</taxon>
        <taxon>Eubacteriales</taxon>
        <taxon>Oscillospiraceae</taxon>
        <taxon>Amygdalobacter</taxon>
    </lineage>
</organism>
<dbReference type="EMBL" id="LSCV01000012">
    <property type="protein sequence ID" value="KXB41523.1"/>
    <property type="molecule type" value="Genomic_DNA"/>
</dbReference>